<comment type="similarity">
    <text evidence="1">Belongs to the eukaryotic ribosomal protein eL27 family.</text>
</comment>
<dbReference type="SUPFAM" id="SSF50104">
    <property type="entry name" value="Translation proteins SH3-like domain"/>
    <property type="match status" value="1"/>
</dbReference>
<dbReference type="GO" id="GO:0006412">
    <property type="term" value="P:translation"/>
    <property type="evidence" value="ECO:0007669"/>
    <property type="project" value="InterPro"/>
</dbReference>
<evidence type="ECO:0000313" key="2">
    <source>
        <dbReference type="EMBL" id="KAH0509437.1"/>
    </source>
</evidence>
<gene>
    <name evidence="2" type="ORF">LTLLF_105050</name>
</gene>
<dbReference type="AlphaFoldDB" id="A0A8J6KZN1"/>
<dbReference type="PANTHER" id="PTHR10497">
    <property type="entry name" value="60S RIBOSOMAL PROTEIN L27"/>
    <property type="match status" value="1"/>
</dbReference>
<dbReference type="GO" id="GO:0005840">
    <property type="term" value="C:ribosome"/>
    <property type="evidence" value="ECO:0007669"/>
    <property type="project" value="UniProtKB-KW"/>
</dbReference>
<protein>
    <submittedName>
        <fullName evidence="2">60S ribosomal protein L27</fullName>
    </submittedName>
</protein>
<dbReference type="InterPro" id="IPR001141">
    <property type="entry name" value="Ribosomal_eL27"/>
</dbReference>
<dbReference type="InterPro" id="IPR038655">
    <property type="entry name" value="Ribosomal_eL27_sf"/>
</dbReference>
<accession>A0A8J6KZN1</accession>
<proteinExistence type="inferred from homology"/>
<organism evidence="2 3">
    <name type="scientific">Microtus ochrogaster</name>
    <name type="common">Prairie vole</name>
    <dbReference type="NCBI Taxonomy" id="79684"/>
    <lineage>
        <taxon>Eukaryota</taxon>
        <taxon>Metazoa</taxon>
        <taxon>Chordata</taxon>
        <taxon>Craniata</taxon>
        <taxon>Vertebrata</taxon>
        <taxon>Euteleostomi</taxon>
        <taxon>Mammalia</taxon>
        <taxon>Eutheria</taxon>
        <taxon>Euarchontoglires</taxon>
        <taxon>Glires</taxon>
        <taxon>Rodentia</taxon>
        <taxon>Myomorpha</taxon>
        <taxon>Muroidea</taxon>
        <taxon>Cricetidae</taxon>
        <taxon>Arvicolinae</taxon>
        <taxon>Microtus</taxon>
    </lineage>
</organism>
<dbReference type="EMBL" id="JAATJU010022899">
    <property type="protein sequence ID" value="KAH0509437.1"/>
    <property type="molecule type" value="Genomic_DNA"/>
</dbReference>
<dbReference type="GO" id="GO:0003735">
    <property type="term" value="F:structural constituent of ribosome"/>
    <property type="evidence" value="ECO:0007669"/>
    <property type="project" value="InterPro"/>
</dbReference>
<dbReference type="InterPro" id="IPR008991">
    <property type="entry name" value="Translation_prot_SH3-like_sf"/>
</dbReference>
<comment type="caution">
    <text evidence="2">The sequence shown here is derived from an EMBL/GenBank/DDBJ whole genome shotgun (WGS) entry which is preliminary data.</text>
</comment>
<keyword evidence="2" id="KW-0687">Ribonucleoprotein</keyword>
<evidence type="ECO:0000313" key="3">
    <source>
        <dbReference type="Proteomes" id="UP000710432"/>
    </source>
</evidence>
<keyword evidence="2" id="KW-0689">Ribosomal protein</keyword>
<dbReference type="Proteomes" id="UP000710432">
    <property type="component" value="Unassembled WGS sequence"/>
</dbReference>
<sequence>MGKFMKPGRAVLVLSGHYSGQKAIIMKNTGDSTSDHPYIHALVAAIDHYPQKVTANRSKIYNHLKSTRSSM</sequence>
<dbReference type="Gene3D" id="2.30.30.770">
    <property type="match status" value="1"/>
</dbReference>
<name>A0A8J6KZN1_MICOH</name>
<reference evidence="2" key="1">
    <citation type="submission" date="2020-03" db="EMBL/GenBank/DDBJ databases">
        <title>Studies in the Genomics of Life Span.</title>
        <authorList>
            <person name="Glass D."/>
        </authorList>
    </citation>
    <scope>NUCLEOTIDE SEQUENCE</scope>
    <source>
        <strain evidence="2">LTLLF</strain>
        <tissue evidence="2">Muscle</tissue>
    </source>
</reference>
<evidence type="ECO:0000256" key="1">
    <source>
        <dbReference type="ARBA" id="ARBA00009124"/>
    </source>
</evidence>